<feature type="transmembrane region" description="Helical" evidence="1">
    <location>
        <begin position="291"/>
        <end position="310"/>
    </location>
</feature>
<keyword evidence="3" id="KW-1185">Reference proteome</keyword>
<dbReference type="RefSeq" id="WP_175200389.1">
    <property type="nucleotide sequence ID" value="NZ_CADILH010000004.1"/>
</dbReference>
<evidence type="ECO:0000313" key="2">
    <source>
        <dbReference type="EMBL" id="CAB3932695.1"/>
    </source>
</evidence>
<feature type="transmembrane region" description="Helical" evidence="1">
    <location>
        <begin position="177"/>
        <end position="192"/>
    </location>
</feature>
<evidence type="ECO:0008006" key="4">
    <source>
        <dbReference type="Google" id="ProtNLM"/>
    </source>
</evidence>
<keyword evidence="1" id="KW-0472">Membrane</keyword>
<sequence length="598" mass="63272">MLIARGMQLGAGAVTAALLGWVLWACGRGFDFTDESLYLIWLHSPHAYAASVTQFGFVYHPLDWLLGGDIALLRRANVLLTWGLAWVAAYLFLSSMLNEQATKTTRLVISAVFAGSSLIFFQLWLPSPSYNSLTFQAILVAFSGLLLADRRRARASDAGWLLVALGGWMAFMAKPTTALALAVLCAVYLLCARKLSLRGAIISLLGAAVLLVVSAWLIDGSVQGFIQRIRSGLALAQALGGGHEFGKMLRVDPIFLPDPLTQSILAAGAAAAVVAFLVGATGWFSQAVGALALLVALVYAVGLAWGWLPAQDFGKFQGMAVLAAPLSGLGVFAVRGLMGHWQALQLKKWALLLLCAMLPFAYAFGTNNNYWVGAAATGYFWLLAGAGLWGLTKPRAGAWVSLLPMGAIALVVAALLLQLAMDRPYRQLEALRTNAHPTVLGPGGGSSLLLSEADHRYIEQFKQAAAKAGFSVGTPMIDLTGRAPGVLYAGGALNVGQPWLIGGYPGSLGFVSQALDSVSCEVLASSWLLLEPESPRAIPQAVLARYGADAVMDYVPVGEIVRQADAAHADEARRQQVLKPSRDTAAAVRACVAAKAAR</sequence>
<protein>
    <recommendedName>
        <fullName evidence="4">Glycosyltransferase RgtA/B/C/D-like domain-containing protein</fullName>
    </recommendedName>
</protein>
<gene>
    <name evidence="2" type="ORF">LMG6000_02804</name>
</gene>
<evidence type="ECO:0000313" key="3">
    <source>
        <dbReference type="Proteomes" id="UP000494183"/>
    </source>
</evidence>
<proteinExistence type="predicted"/>
<feature type="transmembrane region" description="Helical" evidence="1">
    <location>
        <begin position="371"/>
        <end position="391"/>
    </location>
</feature>
<keyword evidence="1" id="KW-1133">Transmembrane helix</keyword>
<keyword evidence="1" id="KW-0812">Transmembrane</keyword>
<dbReference type="Proteomes" id="UP000494183">
    <property type="component" value="Unassembled WGS sequence"/>
</dbReference>
<feature type="transmembrane region" description="Helical" evidence="1">
    <location>
        <begin position="398"/>
        <end position="421"/>
    </location>
</feature>
<feature type="transmembrane region" description="Helical" evidence="1">
    <location>
        <begin position="105"/>
        <end position="124"/>
    </location>
</feature>
<organism evidence="2 3">
    <name type="scientific">Achromobacter insolitus</name>
    <dbReference type="NCBI Taxonomy" id="217204"/>
    <lineage>
        <taxon>Bacteria</taxon>
        <taxon>Pseudomonadati</taxon>
        <taxon>Pseudomonadota</taxon>
        <taxon>Betaproteobacteria</taxon>
        <taxon>Burkholderiales</taxon>
        <taxon>Alcaligenaceae</taxon>
        <taxon>Achromobacter</taxon>
    </lineage>
</organism>
<accession>A0A6S7F6S9</accession>
<feature type="transmembrane region" description="Helical" evidence="1">
    <location>
        <begin position="264"/>
        <end position="284"/>
    </location>
</feature>
<dbReference type="EMBL" id="CADILH010000004">
    <property type="protein sequence ID" value="CAB3932695.1"/>
    <property type="molecule type" value="Genomic_DNA"/>
</dbReference>
<feature type="transmembrane region" description="Helical" evidence="1">
    <location>
        <begin position="199"/>
        <end position="218"/>
    </location>
</feature>
<feature type="transmembrane region" description="Helical" evidence="1">
    <location>
        <begin position="349"/>
        <end position="365"/>
    </location>
</feature>
<name>A0A6S7F6S9_9BURK</name>
<feature type="transmembrane region" description="Helical" evidence="1">
    <location>
        <begin position="316"/>
        <end position="337"/>
    </location>
</feature>
<reference evidence="2 3" key="1">
    <citation type="submission" date="2020-04" db="EMBL/GenBank/DDBJ databases">
        <authorList>
            <person name="De Canck E."/>
        </authorList>
    </citation>
    <scope>NUCLEOTIDE SEQUENCE [LARGE SCALE GENOMIC DNA]</scope>
    <source>
        <strain evidence="2 3">LMG 6000</strain>
    </source>
</reference>
<feature type="transmembrane region" description="Helical" evidence="1">
    <location>
        <begin position="72"/>
        <end position="93"/>
    </location>
</feature>
<evidence type="ECO:0000256" key="1">
    <source>
        <dbReference type="SAM" id="Phobius"/>
    </source>
</evidence>
<dbReference type="AlphaFoldDB" id="A0A6S7F6S9"/>